<dbReference type="EMBL" id="FUWZ01000005">
    <property type="protein sequence ID" value="SKA40696.1"/>
    <property type="molecule type" value="Genomic_DNA"/>
</dbReference>
<dbReference type="InterPro" id="IPR022037">
    <property type="entry name" value="DUF3606"/>
</dbReference>
<dbReference type="Pfam" id="PF12244">
    <property type="entry name" value="DUF3606"/>
    <property type="match status" value="1"/>
</dbReference>
<protein>
    <recommendedName>
        <fullName evidence="3">DUF3606 domain-containing protein</fullName>
    </recommendedName>
</protein>
<keyword evidence="2" id="KW-1185">Reference proteome</keyword>
<evidence type="ECO:0000313" key="2">
    <source>
        <dbReference type="Proteomes" id="UP000190367"/>
    </source>
</evidence>
<sequence length="78" mass="8975">MSDNVICAETRSYIHLNLMFMSDDLSKRRPQDASKINLSEQWEIDYWCRKFGCTEARLRAAVKAVGNSSAAVEKYLNK</sequence>
<gene>
    <name evidence="1" type="ORF">SAMN04488128_105242</name>
</gene>
<accession>A0A1T4TJN2</accession>
<evidence type="ECO:0008006" key="3">
    <source>
        <dbReference type="Google" id="ProtNLM"/>
    </source>
</evidence>
<evidence type="ECO:0000313" key="1">
    <source>
        <dbReference type="EMBL" id="SKA40696.1"/>
    </source>
</evidence>
<dbReference type="Proteomes" id="UP000190367">
    <property type="component" value="Unassembled WGS sequence"/>
</dbReference>
<reference evidence="2" key="1">
    <citation type="submission" date="2017-02" db="EMBL/GenBank/DDBJ databases">
        <authorList>
            <person name="Varghese N."/>
            <person name="Submissions S."/>
        </authorList>
    </citation>
    <scope>NUCLEOTIDE SEQUENCE [LARGE SCALE GENOMIC DNA]</scope>
    <source>
        <strain evidence="2">DSM 22224</strain>
    </source>
</reference>
<organism evidence="1 2">
    <name type="scientific">Chitinophaga eiseniae</name>
    <dbReference type="NCBI Taxonomy" id="634771"/>
    <lineage>
        <taxon>Bacteria</taxon>
        <taxon>Pseudomonadati</taxon>
        <taxon>Bacteroidota</taxon>
        <taxon>Chitinophagia</taxon>
        <taxon>Chitinophagales</taxon>
        <taxon>Chitinophagaceae</taxon>
        <taxon>Chitinophaga</taxon>
    </lineage>
</organism>
<proteinExistence type="predicted"/>
<name>A0A1T4TJN2_9BACT</name>
<dbReference type="AlphaFoldDB" id="A0A1T4TJN2"/>
<dbReference type="STRING" id="634771.SAMN04488128_105242"/>